<dbReference type="GO" id="GO:0046872">
    <property type="term" value="F:metal ion binding"/>
    <property type="evidence" value="ECO:0007669"/>
    <property type="project" value="UniProtKB-KW"/>
</dbReference>
<evidence type="ECO:0000256" key="8">
    <source>
        <dbReference type="ARBA" id="ARBA00022714"/>
    </source>
</evidence>
<keyword evidence="6" id="KW-0808">Transferase</keyword>
<evidence type="ECO:0000256" key="13">
    <source>
        <dbReference type="ARBA" id="ARBA00034078"/>
    </source>
</evidence>
<dbReference type="HAMAP" id="MF_01694">
    <property type="entry name" value="BioB"/>
    <property type="match status" value="1"/>
</dbReference>
<comment type="similarity">
    <text evidence="3">Belongs to the radical SAM superfamily. Biotin synthase family.</text>
</comment>
<dbReference type="GO" id="GO:0051539">
    <property type="term" value="F:4 iron, 4 sulfur cluster binding"/>
    <property type="evidence" value="ECO:0007669"/>
    <property type="project" value="UniProtKB-KW"/>
</dbReference>
<keyword evidence="7" id="KW-0949">S-adenosyl-L-methionine</keyword>
<dbReference type="SFLD" id="SFLDG01060">
    <property type="entry name" value="BATS_domain_containing"/>
    <property type="match status" value="1"/>
</dbReference>
<evidence type="ECO:0000256" key="9">
    <source>
        <dbReference type="ARBA" id="ARBA00022723"/>
    </source>
</evidence>
<dbReference type="SFLD" id="SFLDS00029">
    <property type="entry name" value="Radical_SAM"/>
    <property type="match status" value="1"/>
</dbReference>
<dbReference type="Pfam" id="PF06968">
    <property type="entry name" value="BATS"/>
    <property type="match status" value="1"/>
</dbReference>
<comment type="pathway">
    <text evidence="2">Cofactor biosynthesis; biotin biosynthesis; biotin from 7,8-diaminononanoate: step 2/2.</text>
</comment>
<dbReference type="PANTHER" id="PTHR22976">
    <property type="entry name" value="BIOTIN SYNTHASE"/>
    <property type="match status" value="1"/>
</dbReference>
<accession>A0AAW1QXV0</accession>
<dbReference type="InterPro" id="IPR013785">
    <property type="entry name" value="Aldolase_TIM"/>
</dbReference>
<sequence length="447" mass="48042">MLSQQGRRWVDLSRVVYAQLGSALTRGVSTSSCLARAEPQPAEPYDLATPGFVPAAELPRSPGGWLRELGIVRSDWTREEITEVFETPLLDLIFHAAAAHRMHHDPQMVQRCTLLSIKTGGCPENCKYCAQSSSWSKEVGLKAERLMNNDDVYEAAVRAKESGSTRFCMGAAWRGPSQVGGRQWERVLDMVRRVRSLGMEVCTTLGMLTPEQARQLREAGLSAYNHNLDTSPEYYGQITTSRKYEDRLTTLEAVREAGISVCAGGIIGLGEGPSDRVGLIHQLATLPAHPESVPINALVAVAGTPLGKDGLEPPTGFDMARCIATARVVMPKSMVRLSAGRLSLTPSDQALCFMAGANSIFDGDKLLTTANNDRNEDLEMMDQLGLSSRPAFLPYVAGNTSTGEEHSPAAALAAAEAELAASTHQLAAVSSDSACCGSQGQHRCGCH</sequence>
<evidence type="ECO:0000256" key="4">
    <source>
        <dbReference type="ARBA" id="ARBA00012236"/>
    </source>
</evidence>
<dbReference type="Pfam" id="PF04055">
    <property type="entry name" value="Radical_SAM"/>
    <property type="match status" value="1"/>
</dbReference>
<dbReference type="NCBIfam" id="TIGR00433">
    <property type="entry name" value="bioB"/>
    <property type="match status" value="1"/>
</dbReference>
<dbReference type="SMART" id="SM00876">
    <property type="entry name" value="BATS"/>
    <property type="match status" value="1"/>
</dbReference>
<dbReference type="GO" id="GO:0004076">
    <property type="term" value="F:biotin synthase activity"/>
    <property type="evidence" value="ECO:0007669"/>
    <property type="project" value="UniProtKB-EC"/>
</dbReference>
<evidence type="ECO:0000259" key="14">
    <source>
        <dbReference type="PROSITE" id="PS51918"/>
    </source>
</evidence>
<keyword evidence="10" id="KW-0093">Biotin biosynthesis</keyword>
<evidence type="ECO:0000256" key="1">
    <source>
        <dbReference type="ARBA" id="ARBA00001966"/>
    </source>
</evidence>
<feature type="domain" description="Radical SAM core" evidence="14">
    <location>
        <begin position="107"/>
        <end position="341"/>
    </location>
</feature>
<evidence type="ECO:0000256" key="10">
    <source>
        <dbReference type="ARBA" id="ARBA00022756"/>
    </source>
</evidence>
<dbReference type="GO" id="GO:0009102">
    <property type="term" value="P:biotin biosynthetic process"/>
    <property type="evidence" value="ECO:0007669"/>
    <property type="project" value="UniProtKB-KW"/>
</dbReference>
<dbReference type="Proteomes" id="UP001438707">
    <property type="component" value="Unassembled WGS sequence"/>
</dbReference>
<gene>
    <name evidence="15" type="ORF">WJX74_006770</name>
</gene>
<proteinExistence type="inferred from homology"/>
<evidence type="ECO:0000256" key="11">
    <source>
        <dbReference type="ARBA" id="ARBA00023004"/>
    </source>
</evidence>
<dbReference type="SUPFAM" id="SSF102114">
    <property type="entry name" value="Radical SAM enzymes"/>
    <property type="match status" value="1"/>
</dbReference>
<evidence type="ECO:0000256" key="2">
    <source>
        <dbReference type="ARBA" id="ARBA00004942"/>
    </source>
</evidence>
<dbReference type="InterPro" id="IPR058240">
    <property type="entry name" value="rSAM_sf"/>
</dbReference>
<reference evidence="15 16" key="1">
    <citation type="journal article" date="2024" name="Nat. Commun.">
        <title>Phylogenomics reveals the evolutionary origins of lichenization in chlorophyte algae.</title>
        <authorList>
            <person name="Puginier C."/>
            <person name="Libourel C."/>
            <person name="Otte J."/>
            <person name="Skaloud P."/>
            <person name="Haon M."/>
            <person name="Grisel S."/>
            <person name="Petersen M."/>
            <person name="Berrin J.G."/>
            <person name="Delaux P.M."/>
            <person name="Dal Grande F."/>
            <person name="Keller J."/>
        </authorList>
    </citation>
    <scope>NUCLEOTIDE SEQUENCE [LARGE SCALE GENOMIC DNA]</scope>
    <source>
        <strain evidence="15 16">SAG 2145</strain>
    </source>
</reference>
<keyword evidence="12" id="KW-0411">Iron-sulfur</keyword>
<dbReference type="AlphaFoldDB" id="A0AAW1QXV0"/>
<dbReference type="PANTHER" id="PTHR22976:SF2">
    <property type="entry name" value="BIOTIN SYNTHASE, MITOCHONDRIAL"/>
    <property type="match status" value="1"/>
</dbReference>
<dbReference type="SFLD" id="SFLDF00272">
    <property type="entry name" value="biotin_synthase"/>
    <property type="match status" value="1"/>
</dbReference>
<dbReference type="InterPro" id="IPR024177">
    <property type="entry name" value="Biotin_synthase"/>
</dbReference>
<name>A0AAW1QXV0_9CHLO</name>
<dbReference type="InterPro" id="IPR007197">
    <property type="entry name" value="rSAM"/>
</dbReference>
<dbReference type="InterPro" id="IPR006638">
    <property type="entry name" value="Elp3/MiaA/NifB-like_rSAM"/>
</dbReference>
<keyword evidence="9" id="KW-0479">Metal-binding</keyword>
<protein>
    <recommendedName>
        <fullName evidence="4">biotin synthase</fullName>
        <ecNumber evidence="4">2.8.1.6</ecNumber>
    </recommendedName>
</protein>
<dbReference type="GO" id="GO:0005739">
    <property type="term" value="C:mitochondrion"/>
    <property type="evidence" value="ECO:0007669"/>
    <property type="project" value="TreeGrafter"/>
</dbReference>
<keyword evidence="16" id="KW-1185">Reference proteome</keyword>
<dbReference type="PROSITE" id="PS51918">
    <property type="entry name" value="RADICAL_SAM"/>
    <property type="match status" value="1"/>
</dbReference>
<evidence type="ECO:0000313" key="15">
    <source>
        <dbReference type="EMBL" id="KAK9826301.1"/>
    </source>
</evidence>
<keyword evidence="8" id="KW-0001">2Fe-2S</keyword>
<dbReference type="CDD" id="cd01335">
    <property type="entry name" value="Radical_SAM"/>
    <property type="match status" value="1"/>
</dbReference>
<evidence type="ECO:0000256" key="6">
    <source>
        <dbReference type="ARBA" id="ARBA00022679"/>
    </source>
</evidence>
<evidence type="ECO:0000256" key="7">
    <source>
        <dbReference type="ARBA" id="ARBA00022691"/>
    </source>
</evidence>
<evidence type="ECO:0000313" key="16">
    <source>
        <dbReference type="Proteomes" id="UP001438707"/>
    </source>
</evidence>
<comment type="cofactor">
    <cofactor evidence="1">
        <name>[4Fe-4S] cluster</name>
        <dbReference type="ChEBI" id="CHEBI:49883"/>
    </cofactor>
</comment>
<comment type="cofactor">
    <cofactor evidence="13">
        <name>[2Fe-2S] cluster</name>
        <dbReference type="ChEBI" id="CHEBI:190135"/>
    </cofactor>
</comment>
<evidence type="ECO:0000256" key="12">
    <source>
        <dbReference type="ARBA" id="ARBA00023014"/>
    </source>
</evidence>
<dbReference type="GO" id="GO:0051537">
    <property type="term" value="F:2 iron, 2 sulfur cluster binding"/>
    <property type="evidence" value="ECO:0007669"/>
    <property type="project" value="UniProtKB-KW"/>
</dbReference>
<evidence type="ECO:0000256" key="3">
    <source>
        <dbReference type="ARBA" id="ARBA00010765"/>
    </source>
</evidence>
<keyword evidence="5" id="KW-0004">4Fe-4S</keyword>
<keyword evidence="11" id="KW-0408">Iron</keyword>
<comment type="caution">
    <text evidence="15">The sequence shown here is derived from an EMBL/GenBank/DDBJ whole genome shotgun (WGS) entry which is preliminary data.</text>
</comment>
<dbReference type="InterPro" id="IPR010722">
    <property type="entry name" value="BATS_dom"/>
</dbReference>
<dbReference type="SMART" id="SM00729">
    <property type="entry name" value="Elp3"/>
    <property type="match status" value="1"/>
</dbReference>
<evidence type="ECO:0000256" key="5">
    <source>
        <dbReference type="ARBA" id="ARBA00022485"/>
    </source>
</evidence>
<organism evidence="15 16">
    <name type="scientific">Apatococcus lobatus</name>
    <dbReference type="NCBI Taxonomy" id="904363"/>
    <lineage>
        <taxon>Eukaryota</taxon>
        <taxon>Viridiplantae</taxon>
        <taxon>Chlorophyta</taxon>
        <taxon>core chlorophytes</taxon>
        <taxon>Trebouxiophyceae</taxon>
        <taxon>Chlorellales</taxon>
        <taxon>Chlorellaceae</taxon>
        <taxon>Apatococcus</taxon>
    </lineage>
</organism>
<dbReference type="EC" id="2.8.1.6" evidence="4"/>
<dbReference type="SFLD" id="SFLDG01278">
    <property type="entry name" value="biotin_synthase_like"/>
    <property type="match status" value="1"/>
</dbReference>
<dbReference type="Gene3D" id="3.20.20.70">
    <property type="entry name" value="Aldolase class I"/>
    <property type="match status" value="1"/>
</dbReference>
<dbReference type="EMBL" id="JALJOS010000021">
    <property type="protein sequence ID" value="KAK9826301.1"/>
    <property type="molecule type" value="Genomic_DNA"/>
</dbReference>
<dbReference type="InterPro" id="IPR002684">
    <property type="entry name" value="Biotin_synth/BioAB"/>
</dbReference>